<dbReference type="OrthoDB" id="9023404at2"/>
<sequence length="106" mass="11445">MAQAGILSGLFGRNKAAAADIGTLSEASIRNWLVERLAKQLKVDRASIDTSKRFDAYGLDSIVAVQVSGDLEKVVEQRLSPALLFEHGSIDDLARYLATELGLEQA</sequence>
<dbReference type="InterPro" id="IPR009081">
    <property type="entry name" value="PP-bd_ACP"/>
</dbReference>
<dbReference type="InterPro" id="IPR006162">
    <property type="entry name" value="Ppantetheine_attach_site"/>
</dbReference>
<organism evidence="4 6">
    <name type="scientific">Burkholderia singularis</name>
    <dbReference type="NCBI Taxonomy" id="1503053"/>
    <lineage>
        <taxon>Bacteria</taxon>
        <taxon>Pseudomonadati</taxon>
        <taxon>Pseudomonadota</taxon>
        <taxon>Betaproteobacteria</taxon>
        <taxon>Burkholderiales</taxon>
        <taxon>Burkholderiaceae</taxon>
        <taxon>Burkholderia</taxon>
        <taxon>pseudomallei group</taxon>
    </lineage>
</organism>
<dbReference type="Gene3D" id="1.10.1200.10">
    <property type="entry name" value="ACP-like"/>
    <property type="match status" value="1"/>
</dbReference>
<dbReference type="EMBL" id="LOWA01000014">
    <property type="protein sequence ID" value="KVE29264.1"/>
    <property type="molecule type" value="Genomic_DNA"/>
</dbReference>
<keyword evidence="6" id="KW-1185">Reference proteome</keyword>
<keyword evidence="2" id="KW-0597">Phosphoprotein</keyword>
<dbReference type="SMART" id="SM00823">
    <property type="entry name" value="PKS_PP"/>
    <property type="match status" value="1"/>
</dbReference>
<dbReference type="EMBL" id="FXAN01000044">
    <property type="protein sequence ID" value="SMF99781.1"/>
    <property type="molecule type" value="Genomic_DNA"/>
</dbReference>
<dbReference type="Proteomes" id="UP000198460">
    <property type="component" value="Unassembled WGS sequence"/>
</dbReference>
<reference evidence="5 7" key="2">
    <citation type="submission" date="2017-04" db="EMBL/GenBank/DDBJ databases">
        <authorList>
            <person name="Afonso C.L."/>
            <person name="Miller P.J."/>
            <person name="Scott M.A."/>
            <person name="Spackman E."/>
            <person name="Goraichik I."/>
            <person name="Dimitrov K.M."/>
            <person name="Suarez D.L."/>
            <person name="Swayne D.E."/>
        </authorList>
    </citation>
    <scope>NUCLEOTIDE SEQUENCE [LARGE SCALE GENOMIC DNA]</scope>
    <source>
        <strain evidence="5">LMG 28154</strain>
    </source>
</reference>
<evidence type="ECO:0000256" key="2">
    <source>
        <dbReference type="ARBA" id="ARBA00022553"/>
    </source>
</evidence>
<dbReference type="Pfam" id="PF00550">
    <property type="entry name" value="PP-binding"/>
    <property type="match status" value="1"/>
</dbReference>
<dbReference type="InterPro" id="IPR020806">
    <property type="entry name" value="PKS_PP-bd"/>
</dbReference>
<dbReference type="RefSeq" id="WP_059513655.1">
    <property type="nucleotide sequence ID" value="NZ_CP013448.1"/>
</dbReference>
<dbReference type="PROSITE" id="PS50075">
    <property type="entry name" value="CARRIER"/>
    <property type="match status" value="1"/>
</dbReference>
<gene>
    <name evidence="5" type="ORF">BSIN_2967</name>
    <name evidence="4" type="ORF">WS67_05240</name>
</gene>
<proteinExistence type="predicted"/>
<evidence type="ECO:0000259" key="3">
    <source>
        <dbReference type="PROSITE" id="PS50075"/>
    </source>
</evidence>
<dbReference type="AlphaFoldDB" id="A0A103E6G8"/>
<reference evidence="4 6" key="1">
    <citation type="submission" date="2015-11" db="EMBL/GenBank/DDBJ databases">
        <title>Expanding the genomic diversity of Burkholderia species for the development of highly accurate diagnostics.</title>
        <authorList>
            <person name="Sahl J."/>
            <person name="Keim P."/>
            <person name="Wagner D."/>
        </authorList>
    </citation>
    <scope>NUCLEOTIDE SEQUENCE [LARGE SCALE GENOMIC DNA]</scope>
    <source>
        <strain evidence="4 6">TSV85</strain>
    </source>
</reference>
<feature type="domain" description="Carrier" evidence="3">
    <location>
        <begin position="27"/>
        <end position="101"/>
    </location>
</feature>
<dbReference type="SMART" id="SM01294">
    <property type="entry name" value="PKS_PP_betabranch"/>
    <property type="match status" value="1"/>
</dbReference>
<dbReference type="InterPro" id="IPR036736">
    <property type="entry name" value="ACP-like_sf"/>
</dbReference>
<name>A0A103E6G8_9BURK</name>
<evidence type="ECO:0000313" key="5">
    <source>
        <dbReference type="EMBL" id="SMF99781.1"/>
    </source>
</evidence>
<dbReference type="Proteomes" id="UP000062788">
    <property type="component" value="Unassembled WGS sequence"/>
</dbReference>
<evidence type="ECO:0000313" key="6">
    <source>
        <dbReference type="Proteomes" id="UP000062788"/>
    </source>
</evidence>
<evidence type="ECO:0000313" key="7">
    <source>
        <dbReference type="Proteomes" id="UP000198460"/>
    </source>
</evidence>
<protein>
    <submittedName>
        <fullName evidence="5">Acyl carrier protein</fullName>
    </submittedName>
    <submittedName>
        <fullName evidence="4">Polyketide synthase</fullName>
    </submittedName>
</protein>
<evidence type="ECO:0000313" key="4">
    <source>
        <dbReference type="EMBL" id="KVE29264.1"/>
    </source>
</evidence>
<dbReference type="SUPFAM" id="SSF47336">
    <property type="entry name" value="ACP-like"/>
    <property type="match status" value="1"/>
</dbReference>
<dbReference type="GO" id="GO:0031177">
    <property type="term" value="F:phosphopantetheine binding"/>
    <property type="evidence" value="ECO:0007669"/>
    <property type="project" value="InterPro"/>
</dbReference>
<keyword evidence="1" id="KW-0596">Phosphopantetheine</keyword>
<evidence type="ECO:0000256" key="1">
    <source>
        <dbReference type="ARBA" id="ARBA00022450"/>
    </source>
</evidence>
<accession>A0A103E6G8</accession>
<dbReference type="PROSITE" id="PS00012">
    <property type="entry name" value="PHOSPHOPANTETHEINE"/>
    <property type="match status" value="1"/>
</dbReference>